<dbReference type="InterPro" id="IPR011749">
    <property type="entry name" value="CHP02243"/>
</dbReference>
<dbReference type="EMBL" id="MZGX01000004">
    <property type="protein sequence ID" value="OPX45568.1"/>
    <property type="molecule type" value="Genomic_DNA"/>
</dbReference>
<evidence type="ECO:0008006" key="3">
    <source>
        <dbReference type="Google" id="ProtNLM"/>
    </source>
</evidence>
<dbReference type="AlphaFoldDB" id="A0A1V4SNU7"/>
<dbReference type="OrthoDB" id="366288at2"/>
<gene>
    <name evidence="1" type="ORF">CLHUN_09470</name>
</gene>
<name>A0A1V4SNU7_RUMHU</name>
<evidence type="ECO:0000313" key="2">
    <source>
        <dbReference type="Proteomes" id="UP000191554"/>
    </source>
</evidence>
<dbReference type="RefSeq" id="WP_080063391.1">
    <property type="nucleotide sequence ID" value="NZ_MZGX01000004.1"/>
</dbReference>
<organism evidence="1 2">
    <name type="scientific">Ruminiclostridium hungatei</name>
    <name type="common">Clostridium hungatei</name>
    <dbReference type="NCBI Taxonomy" id="48256"/>
    <lineage>
        <taxon>Bacteria</taxon>
        <taxon>Bacillati</taxon>
        <taxon>Bacillota</taxon>
        <taxon>Clostridia</taxon>
        <taxon>Eubacteriales</taxon>
        <taxon>Oscillospiraceae</taxon>
        <taxon>Ruminiclostridium</taxon>
    </lineage>
</organism>
<sequence>MTKILPKIDQRSQEDLVSEIRRLLLYHCPEFEDISEIKSDKQADALVNIFANMMERVLGALNKAPDKNFTAFLNLIGVSPTAPKVAKAAVMFKLKEDWSKDGFIPAGTKLSAQPENQEEVVFETENDLTVIRPGLVRVACIEPAEDKWSDFDFLLSVEADGREAELFRGDNPILHRVYIGHKDILSLKEAAINLNMQLAQNGSINASADINWFYFDDKGEAVPLLVQAGLRQSAFSQSGQISFSKAGEIAPKTICGFDKNNEYQSWTNYWIFAELKSPLLNADLMPEVEAMKLGVRITEAALRPKSAVFNYAPLDLTKDFYLFGERPAFNDSFYVSCGEAFSKETADISLEVWLSEGREASQSTNAVIALECWNGVKWNEFGRLGDAKNKGNVISDDTGVFTRDGILLFKCPAINLYNLNGEEDYWIRFRILSGNYGSDSTIAYDTKTVTIQEEEVPLSQVVYTAASFLPPSVKEILISYEYNSKQVYPETVITENNFLFVDRTAECSSQGKTFKLFSTCADSNPALYFGFDGDISSLPLSMFFPLKGDQVGDKPVVAWEYWNGRKWLTLSVNDAIRDFTRREIQQLSIPLDIKKAALFGTAQYWIRARLEEGDFDIFPKLDAVYSNTVWAANAVTLKDEILGSSNGEPSQVFQFTRTPVLPNQVIKVKEILGQVAPVLWEEVQTFSLSGPESRHYMLDADTGKLTFGDGKSGMIPPAGKENIISDYRYGGGSRGNVEADTIKKTWVNFAEIDSVTNPVGADGGFNQEEAEEARIRGPHTLKSWDRGITCEDVEWLVREAAPQIAIVKCFPTMDRELDFTPGKATVIVVPEYSNPKPSPSQEMLNEIDRYLATRIAAVLNTSQFPRLDVIGPEYIRIGVEAAVKYTTPESGKIIEGQIMDNLREFLNPLRGGQEKTGWSLGKNLYISEVCSVIKNTPGVDYISDITVKSSVQCYTLNIEQLKDGPYKPGVTYPAYSAVKSRDNRIVFALAQKLEQDKGVKTLLVKGFREGHQIELTYRNLPPEKLIIKAVDGDVLECSTYDGDPLSADYPVGSDIQFAVTPDLTLRSFILNEIKGGQETFFIKMAILEPRDVVYLSRNDEYTNTAPLKITEVLSGDVFLEEDELVYSGDHLINKKPELRFPYLLNRDTQIIHDAGYTGDNCRITDILKEDRRYLEKVAEVPGAELCDDCMT</sequence>
<dbReference type="STRING" id="48256.CLHUN_09470"/>
<protein>
    <recommendedName>
        <fullName evidence="3">Baseplate J-like protein</fullName>
    </recommendedName>
</protein>
<dbReference type="Proteomes" id="UP000191554">
    <property type="component" value="Unassembled WGS sequence"/>
</dbReference>
<reference evidence="1 2" key="1">
    <citation type="submission" date="2017-03" db="EMBL/GenBank/DDBJ databases">
        <title>Genome sequence of Clostridium hungatei DSM 14427.</title>
        <authorList>
            <person name="Poehlein A."/>
            <person name="Daniel R."/>
        </authorList>
    </citation>
    <scope>NUCLEOTIDE SEQUENCE [LARGE SCALE GENOMIC DNA]</scope>
    <source>
        <strain evidence="1 2">DSM 14427</strain>
    </source>
</reference>
<keyword evidence="2" id="KW-1185">Reference proteome</keyword>
<proteinExistence type="predicted"/>
<dbReference type="NCBIfam" id="TIGR02243">
    <property type="entry name" value="putative baseplate assembly protein"/>
    <property type="match status" value="1"/>
</dbReference>
<comment type="caution">
    <text evidence="1">The sequence shown here is derived from an EMBL/GenBank/DDBJ whole genome shotgun (WGS) entry which is preliminary data.</text>
</comment>
<evidence type="ECO:0000313" key="1">
    <source>
        <dbReference type="EMBL" id="OPX45568.1"/>
    </source>
</evidence>
<accession>A0A1V4SNU7</accession>